<dbReference type="Proteomes" id="UP001166286">
    <property type="component" value="Unassembled WGS sequence"/>
</dbReference>
<gene>
    <name evidence="2" type="ORF">JMJ35_008777</name>
</gene>
<accession>A0AA39QU89</accession>
<organism evidence="2 3">
    <name type="scientific">Cladonia borealis</name>
    <dbReference type="NCBI Taxonomy" id="184061"/>
    <lineage>
        <taxon>Eukaryota</taxon>
        <taxon>Fungi</taxon>
        <taxon>Dikarya</taxon>
        <taxon>Ascomycota</taxon>
        <taxon>Pezizomycotina</taxon>
        <taxon>Lecanoromycetes</taxon>
        <taxon>OSLEUM clade</taxon>
        <taxon>Lecanoromycetidae</taxon>
        <taxon>Lecanorales</taxon>
        <taxon>Lecanorineae</taxon>
        <taxon>Cladoniaceae</taxon>
        <taxon>Cladonia</taxon>
    </lineage>
</organism>
<proteinExistence type="predicted"/>
<dbReference type="AlphaFoldDB" id="A0AA39QU89"/>
<sequence length="167" mass="18655">MSEAGLKDLAQQYKLEQDHKRELDHKHKWALGENPATPGHPSKRPAKAPRNYNRQEIEFQQNKAIHMAKMSRKRDPVFDTSDSSSSEEVTEASAAPEPDAGYTYSFDAARGPSKGSQILGMALAKAVDKFETKATEKLVKEEYEVVAKENDDAHTGYAADEDDFELI</sequence>
<feature type="compositionally biased region" description="Basic and acidic residues" evidence="1">
    <location>
        <begin position="15"/>
        <end position="25"/>
    </location>
</feature>
<feature type="region of interest" description="Disordered" evidence="1">
    <location>
        <begin position="68"/>
        <end position="109"/>
    </location>
</feature>
<keyword evidence="3" id="KW-1185">Reference proteome</keyword>
<dbReference type="EMBL" id="JAFEKC020000020">
    <property type="protein sequence ID" value="KAK0508501.1"/>
    <property type="molecule type" value="Genomic_DNA"/>
</dbReference>
<feature type="region of interest" description="Disordered" evidence="1">
    <location>
        <begin position="1"/>
        <end position="52"/>
    </location>
</feature>
<reference evidence="2" key="1">
    <citation type="submission" date="2023-03" db="EMBL/GenBank/DDBJ databases">
        <title>Complete genome of Cladonia borealis.</title>
        <authorList>
            <person name="Park H."/>
        </authorList>
    </citation>
    <scope>NUCLEOTIDE SEQUENCE</scope>
    <source>
        <strain evidence="2">ANT050790</strain>
    </source>
</reference>
<evidence type="ECO:0000313" key="3">
    <source>
        <dbReference type="Proteomes" id="UP001166286"/>
    </source>
</evidence>
<protein>
    <submittedName>
        <fullName evidence="2">Uncharacterized protein</fullName>
    </submittedName>
</protein>
<feature type="compositionally biased region" description="Low complexity" evidence="1">
    <location>
        <begin position="78"/>
        <end position="98"/>
    </location>
</feature>
<evidence type="ECO:0000313" key="2">
    <source>
        <dbReference type="EMBL" id="KAK0508501.1"/>
    </source>
</evidence>
<comment type="caution">
    <text evidence="2">The sequence shown here is derived from an EMBL/GenBank/DDBJ whole genome shotgun (WGS) entry which is preliminary data.</text>
</comment>
<evidence type="ECO:0000256" key="1">
    <source>
        <dbReference type="SAM" id="MobiDB-lite"/>
    </source>
</evidence>
<name>A0AA39QU89_9LECA</name>